<feature type="compositionally biased region" description="Basic residues" evidence="6">
    <location>
        <begin position="1"/>
        <end position="28"/>
    </location>
</feature>
<accession>A0A1X6PCH5</accession>
<dbReference type="Proteomes" id="UP000218209">
    <property type="component" value="Unassembled WGS sequence"/>
</dbReference>
<evidence type="ECO:0000256" key="2">
    <source>
        <dbReference type="ARBA" id="ARBA00022741"/>
    </source>
</evidence>
<dbReference type="PRINTS" id="PR00326">
    <property type="entry name" value="GTP1OBG"/>
</dbReference>
<dbReference type="OrthoDB" id="10266128at2759"/>
<dbReference type="CDD" id="cd04178">
    <property type="entry name" value="Nucleostemin_like"/>
    <property type="match status" value="1"/>
</dbReference>
<dbReference type="PANTHER" id="PTHR11089">
    <property type="entry name" value="GTP-BINDING PROTEIN-RELATED"/>
    <property type="match status" value="1"/>
</dbReference>
<dbReference type="GO" id="GO:0005730">
    <property type="term" value="C:nucleolus"/>
    <property type="evidence" value="ECO:0007669"/>
    <property type="project" value="UniProtKB-SubCell"/>
</dbReference>
<dbReference type="InterPro" id="IPR030378">
    <property type="entry name" value="G_CP_dom"/>
</dbReference>
<dbReference type="Pfam" id="PF08701">
    <property type="entry name" value="GN3L_Grn1"/>
    <property type="match status" value="1"/>
</dbReference>
<dbReference type="FunFam" id="3.40.50.300:FF:000571">
    <property type="entry name" value="Guanine nucleotide-binding protein-like NSN1"/>
    <property type="match status" value="1"/>
</dbReference>
<name>A0A1X6PCH5_PORUM</name>
<dbReference type="PANTHER" id="PTHR11089:SF30">
    <property type="entry name" value="GUANINE NUCLEOTIDE-BINDING PROTEIN-LIKE 3 HOMOLOG"/>
    <property type="match status" value="1"/>
</dbReference>
<evidence type="ECO:0000313" key="9">
    <source>
        <dbReference type="Proteomes" id="UP000218209"/>
    </source>
</evidence>
<sequence>MAKSWSKRKTLHHKHKVEKKVREHHRQVRRDSKKNGGSSSGRSRKDPGIPNLFPHKAALMDALNTRREEETAASAAARLERRAANKAAAARAAAHTPTEGLGAGASDGVGGTVPASSSAAGRSGGSGGGLAAAAAAGTETSRRAFMAHFRSVVDAADVLLQVLDARDPLGTRSAEVERAVLGATPPKRLVLILNKVDLVPRAVADTWLRVLRCDYPTVAFRASTQQQRRGLGQSGGDALDAGSAGGALCAGAGALLSLLKTYGRTRGSGKGVASSIAVGVVGYPNVGKSSVVNSLARSRVAAVGATPGVTRNLQEVHLDAHVRLIDCPGIVFAPPPPAGGGGDGDGGDAAADFSASLVLRASVSPQNTPDPEGAVAALLARVGPAPLMAAYTLPAFEDAPTFLALLAKRRGKVTSGGVLDVKAAAVAVLVEWNAGKVPFYTLPPAGSAGAGASPASGAAVVAAWGNDFDVSAVNVMTDGRPDPGGTWPWT</sequence>
<dbReference type="EMBL" id="KV918809">
    <property type="protein sequence ID" value="OSX78619.1"/>
    <property type="molecule type" value="Genomic_DNA"/>
</dbReference>
<dbReference type="InterPro" id="IPR027417">
    <property type="entry name" value="P-loop_NTPase"/>
</dbReference>
<evidence type="ECO:0000256" key="5">
    <source>
        <dbReference type="ARBA" id="ARBA00023242"/>
    </source>
</evidence>
<dbReference type="SUPFAM" id="SSF52540">
    <property type="entry name" value="P-loop containing nucleoside triphosphate hydrolases"/>
    <property type="match status" value="1"/>
</dbReference>
<proteinExistence type="predicted"/>
<keyword evidence="3" id="KW-0175">Coiled coil</keyword>
<feature type="region of interest" description="Disordered" evidence="6">
    <location>
        <begin position="88"/>
        <end position="131"/>
    </location>
</feature>
<dbReference type="Pfam" id="PF01926">
    <property type="entry name" value="MMR_HSR1"/>
    <property type="match status" value="1"/>
</dbReference>
<feature type="domain" description="CP-type G" evidence="7">
    <location>
        <begin position="142"/>
        <end position="333"/>
    </location>
</feature>
<dbReference type="InterPro" id="IPR023179">
    <property type="entry name" value="GTP-bd_ortho_bundle_sf"/>
</dbReference>
<feature type="region of interest" description="Disordered" evidence="6">
    <location>
        <begin position="1"/>
        <end position="53"/>
    </location>
</feature>
<dbReference type="GO" id="GO:0005525">
    <property type="term" value="F:GTP binding"/>
    <property type="evidence" value="ECO:0007669"/>
    <property type="project" value="UniProtKB-KW"/>
</dbReference>
<protein>
    <recommendedName>
        <fullName evidence="7">CP-type G domain-containing protein</fullName>
    </recommendedName>
</protein>
<dbReference type="AlphaFoldDB" id="A0A1X6PCH5"/>
<evidence type="ECO:0000313" key="8">
    <source>
        <dbReference type="EMBL" id="OSX78619.1"/>
    </source>
</evidence>
<keyword evidence="9" id="KW-1185">Reference proteome</keyword>
<evidence type="ECO:0000256" key="4">
    <source>
        <dbReference type="ARBA" id="ARBA00023134"/>
    </source>
</evidence>
<keyword evidence="5" id="KW-0539">Nucleus</keyword>
<dbReference type="InterPro" id="IPR014813">
    <property type="entry name" value="Gnl3_N_dom"/>
</dbReference>
<dbReference type="Gene3D" id="3.40.50.300">
    <property type="entry name" value="P-loop containing nucleotide triphosphate hydrolases"/>
    <property type="match status" value="1"/>
</dbReference>
<evidence type="ECO:0000259" key="7">
    <source>
        <dbReference type="PROSITE" id="PS51721"/>
    </source>
</evidence>
<keyword evidence="2" id="KW-0547">Nucleotide-binding</keyword>
<organism evidence="8 9">
    <name type="scientific">Porphyra umbilicalis</name>
    <name type="common">Purple laver</name>
    <name type="synonym">Red alga</name>
    <dbReference type="NCBI Taxonomy" id="2786"/>
    <lineage>
        <taxon>Eukaryota</taxon>
        <taxon>Rhodophyta</taxon>
        <taxon>Bangiophyceae</taxon>
        <taxon>Bangiales</taxon>
        <taxon>Bangiaceae</taxon>
        <taxon>Porphyra</taxon>
    </lineage>
</organism>
<dbReference type="InterPro" id="IPR006073">
    <property type="entry name" value="GTP-bd"/>
</dbReference>
<feature type="compositionally biased region" description="Gly residues" evidence="6">
    <location>
        <begin position="101"/>
        <end position="111"/>
    </location>
</feature>
<evidence type="ECO:0000256" key="1">
    <source>
        <dbReference type="ARBA" id="ARBA00004604"/>
    </source>
</evidence>
<keyword evidence="4" id="KW-0342">GTP-binding</keyword>
<evidence type="ECO:0000256" key="3">
    <source>
        <dbReference type="ARBA" id="ARBA00023054"/>
    </source>
</evidence>
<dbReference type="Gene3D" id="1.10.1580.10">
    <property type="match status" value="1"/>
</dbReference>
<evidence type="ECO:0000256" key="6">
    <source>
        <dbReference type="SAM" id="MobiDB-lite"/>
    </source>
</evidence>
<dbReference type="PROSITE" id="PS51721">
    <property type="entry name" value="G_CP"/>
    <property type="match status" value="1"/>
</dbReference>
<reference evidence="8 9" key="1">
    <citation type="submission" date="2017-03" db="EMBL/GenBank/DDBJ databases">
        <title>WGS assembly of Porphyra umbilicalis.</title>
        <authorList>
            <person name="Brawley S.H."/>
            <person name="Blouin N.A."/>
            <person name="Ficko-Blean E."/>
            <person name="Wheeler G.L."/>
            <person name="Lohr M."/>
            <person name="Goodson H.V."/>
            <person name="Jenkins J.W."/>
            <person name="Blaby-Haas C.E."/>
            <person name="Helliwell K.E."/>
            <person name="Chan C."/>
            <person name="Marriage T."/>
            <person name="Bhattacharya D."/>
            <person name="Klein A.S."/>
            <person name="Badis Y."/>
            <person name="Brodie J."/>
            <person name="Cao Y."/>
            <person name="Collen J."/>
            <person name="Dittami S.M."/>
            <person name="Gachon C.M."/>
            <person name="Green B.R."/>
            <person name="Karpowicz S."/>
            <person name="Kim J.W."/>
            <person name="Kudahl U."/>
            <person name="Lin S."/>
            <person name="Michel G."/>
            <person name="Mittag M."/>
            <person name="Olson B.J."/>
            <person name="Pangilinan J."/>
            <person name="Peng Y."/>
            <person name="Qiu H."/>
            <person name="Shu S."/>
            <person name="Singer J.T."/>
            <person name="Smith A.G."/>
            <person name="Sprecher B.N."/>
            <person name="Wagner V."/>
            <person name="Wang W."/>
            <person name="Wang Z.-Y."/>
            <person name="Yan J."/>
            <person name="Yarish C."/>
            <person name="Zoeuner-Riek S."/>
            <person name="Zhuang Y."/>
            <person name="Zou Y."/>
            <person name="Lindquist E.A."/>
            <person name="Grimwood J."/>
            <person name="Barry K."/>
            <person name="Rokhsar D.S."/>
            <person name="Schmutz J."/>
            <person name="Stiller J.W."/>
            <person name="Grossman A.R."/>
            <person name="Prochnik S.E."/>
        </authorList>
    </citation>
    <scope>NUCLEOTIDE SEQUENCE [LARGE SCALE GENOMIC DNA]</scope>
    <source>
        <strain evidence="8">4086291</strain>
    </source>
</reference>
<gene>
    <name evidence="8" type="ORF">BU14_0105s0037</name>
</gene>
<dbReference type="InterPro" id="IPR050755">
    <property type="entry name" value="TRAFAC_YlqF/YawG_RiboMat"/>
</dbReference>
<comment type="subcellular location">
    <subcellularLocation>
        <location evidence="1">Nucleus</location>
        <location evidence="1">Nucleolus</location>
    </subcellularLocation>
</comment>